<keyword evidence="5" id="KW-0804">Transcription</keyword>
<accession>A0A6A7Y1X4</accession>
<feature type="domain" description="RNA polymerase sigma factor 70 region 4 type 2" evidence="7">
    <location>
        <begin position="168"/>
        <end position="212"/>
    </location>
</feature>
<evidence type="ECO:0000313" key="9">
    <source>
        <dbReference type="Proteomes" id="UP000332515"/>
    </source>
</evidence>
<dbReference type="Pfam" id="PF04542">
    <property type="entry name" value="Sigma70_r2"/>
    <property type="match status" value="1"/>
</dbReference>
<proteinExistence type="inferred from homology"/>
<feature type="domain" description="RNA polymerase sigma-70 region 2" evidence="6">
    <location>
        <begin position="62"/>
        <end position="129"/>
    </location>
</feature>
<dbReference type="SUPFAM" id="SSF88659">
    <property type="entry name" value="Sigma3 and sigma4 domains of RNA polymerase sigma factors"/>
    <property type="match status" value="1"/>
</dbReference>
<dbReference type="GO" id="GO:0006352">
    <property type="term" value="P:DNA-templated transcription initiation"/>
    <property type="evidence" value="ECO:0007669"/>
    <property type="project" value="InterPro"/>
</dbReference>
<keyword evidence="3" id="KW-0731">Sigma factor</keyword>
<evidence type="ECO:0000256" key="2">
    <source>
        <dbReference type="ARBA" id="ARBA00023015"/>
    </source>
</evidence>
<dbReference type="Gene3D" id="1.10.1740.10">
    <property type="match status" value="1"/>
</dbReference>
<dbReference type="InterPro" id="IPR014284">
    <property type="entry name" value="RNA_pol_sigma-70_dom"/>
</dbReference>
<dbReference type="AlphaFoldDB" id="A0A6A7Y1X4"/>
<evidence type="ECO:0000313" key="8">
    <source>
        <dbReference type="EMBL" id="MQT12993.1"/>
    </source>
</evidence>
<dbReference type="EMBL" id="VWNA01000001">
    <property type="protein sequence ID" value="MQT12993.1"/>
    <property type="molecule type" value="Genomic_DNA"/>
</dbReference>
<evidence type="ECO:0000259" key="7">
    <source>
        <dbReference type="Pfam" id="PF08281"/>
    </source>
</evidence>
<evidence type="ECO:0000259" key="6">
    <source>
        <dbReference type="Pfam" id="PF04542"/>
    </source>
</evidence>
<name>A0A6A7Y1X4_9HYPH</name>
<sequence length="231" mass="24907">MVVPAILVLDEPTDFLAVPGKGRTTTAIKSGERRSVALADEDPDLILVRDIAAGHERALTELLRRHGPRIRALASGYSAAQADVDDVVQDTFWTIWRVAGRFEARGVKVSSWITRIAVNRCIDLDRRRKLRRFVGLEDAAEAVDISAAADDELGARATLASVLADIKDLPPRQRAAILIAAEGDRSTADIAESLGVSVGGAEQLLVRARRTLRARLAEREAGSPATTSKGK</sequence>
<dbReference type="Proteomes" id="UP000332515">
    <property type="component" value="Unassembled WGS sequence"/>
</dbReference>
<dbReference type="GO" id="GO:0016987">
    <property type="term" value="F:sigma factor activity"/>
    <property type="evidence" value="ECO:0007669"/>
    <property type="project" value="UniProtKB-KW"/>
</dbReference>
<gene>
    <name evidence="8" type="ORF">F0357_10095</name>
</gene>
<dbReference type="GO" id="GO:0003677">
    <property type="term" value="F:DNA binding"/>
    <property type="evidence" value="ECO:0007669"/>
    <property type="project" value="UniProtKB-KW"/>
</dbReference>
<organism evidence="8 9">
    <name type="scientific">Segnochrobactrum spirostomi</name>
    <dbReference type="NCBI Taxonomy" id="2608987"/>
    <lineage>
        <taxon>Bacteria</taxon>
        <taxon>Pseudomonadati</taxon>
        <taxon>Pseudomonadota</taxon>
        <taxon>Alphaproteobacteria</taxon>
        <taxon>Hyphomicrobiales</taxon>
        <taxon>Segnochrobactraceae</taxon>
        <taxon>Segnochrobactrum</taxon>
    </lineage>
</organism>
<dbReference type="NCBIfam" id="TIGR02937">
    <property type="entry name" value="sigma70-ECF"/>
    <property type="match status" value="1"/>
</dbReference>
<dbReference type="InterPro" id="IPR013324">
    <property type="entry name" value="RNA_pol_sigma_r3/r4-like"/>
</dbReference>
<dbReference type="InterPro" id="IPR007627">
    <property type="entry name" value="RNA_pol_sigma70_r2"/>
</dbReference>
<comment type="caution">
    <text evidence="8">The sequence shown here is derived from an EMBL/GenBank/DDBJ whole genome shotgun (WGS) entry which is preliminary data.</text>
</comment>
<evidence type="ECO:0000256" key="3">
    <source>
        <dbReference type="ARBA" id="ARBA00023082"/>
    </source>
</evidence>
<keyword evidence="9" id="KW-1185">Reference proteome</keyword>
<dbReference type="PANTHER" id="PTHR43133">
    <property type="entry name" value="RNA POLYMERASE ECF-TYPE SIGMA FACTO"/>
    <property type="match status" value="1"/>
</dbReference>
<dbReference type="RefSeq" id="WP_153480627.1">
    <property type="nucleotide sequence ID" value="NZ_VWNA01000001.1"/>
</dbReference>
<dbReference type="InterPro" id="IPR013325">
    <property type="entry name" value="RNA_pol_sigma_r2"/>
</dbReference>
<dbReference type="Gene3D" id="1.10.10.10">
    <property type="entry name" value="Winged helix-like DNA-binding domain superfamily/Winged helix DNA-binding domain"/>
    <property type="match status" value="1"/>
</dbReference>
<evidence type="ECO:0000256" key="5">
    <source>
        <dbReference type="ARBA" id="ARBA00023163"/>
    </source>
</evidence>
<dbReference type="Pfam" id="PF08281">
    <property type="entry name" value="Sigma70_r4_2"/>
    <property type="match status" value="1"/>
</dbReference>
<evidence type="ECO:0000256" key="4">
    <source>
        <dbReference type="ARBA" id="ARBA00023125"/>
    </source>
</evidence>
<protein>
    <submittedName>
        <fullName evidence="8">Sigma-70 family RNA polymerase sigma factor</fullName>
    </submittedName>
</protein>
<keyword evidence="4" id="KW-0238">DNA-binding</keyword>
<dbReference type="SUPFAM" id="SSF88946">
    <property type="entry name" value="Sigma2 domain of RNA polymerase sigma factors"/>
    <property type="match status" value="1"/>
</dbReference>
<dbReference type="InterPro" id="IPR036388">
    <property type="entry name" value="WH-like_DNA-bd_sf"/>
</dbReference>
<evidence type="ECO:0000256" key="1">
    <source>
        <dbReference type="ARBA" id="ARBA00010641"/>
    </source>
</evidence>
<dbReference type="InterPro" id="IPR013249">
    <property type="entry name" value="RNA_pol_sigma70_r4_t2"/>
</dbReference>
<reference evidence="8 9" key="1">
    <citation type="submission" date="2019-09" db="EMBL/GenBank/DDBJ databases">
        <title>Segnochrobactrum spirostomi gen. nov., sp. nov., isolated from the ciliate Spirostomum cf. yagiui and description of a novel family, Segnochrobactraceae fam. nov. within the order Rhizobiales of the class Alphaproteobacteria.</title>
        <authorList>
            <person name="Akter S."/>
            <person name="Shazib S.U.A."/>
            <person name="Shin M.K."/>
        </authorList>
    </citation>
    <scope>NUCLEOTIDE SEQUENCE [LARGE SCALE GENOMIC DNA]</scope>
    <source>
        <strain evidence="8 9">Sp-1</strain>
    </source>
</reference>
<comment type="similarity">
    <text evidence="1">Belongs to the sigma-70 factor family. ECF subfamily.</text>
</comment>
<dbReference type="InterPro" id="IPR039425">
    <property type="entry name" value="RNA_pol_sigma-70-like"/>
</dbReference>
<dbReference type="PANTHER" id="PTHR43133:SF8">
    <property type="entry name" value="RNA POLYMERASE SIGMA FACTOR HI_1459-RELATED"/>
    <property type="match status" value="1"/>
</dbReference>
<keyword evidence="2" id="KW-0805">Transcription regulation</keyword>